<sequence length="329" mass="36510">MRFPLSFLFVWLLANACPAWATTAPTDTLRPTSPDRLLRYTYANDFFYRTDYYFTQGMTLTLVLPSLARLPTQRFLLRGPAGSTQHHGLTLHYDGFTPLRIQDPFIRVGDRPYAAYMYASFFRVSSQPAQRQRLTSAVEIGFIGPAALAKEFQTAIHRATNDPTPRGWDYQIQTDAVLGYRLQYERQLLAAGRVAEVIGTAEASLSTLYTYASTGAQLRVGLLQPYFSSLGVAGTTSRAGHPQWQLYAHTSLEGRLVGYNATLQGGLFNQSNPYVLPASAVERALLRNTTGLVLAYQGFSLAANSTWVSPEFKGARTHQWGQLAITAAF</sequence>
<dbReference type="AlphaFoldDB" id="A0A1I6B7C6"/>
<evidence type="ECO:0008006" key="4">
    <source>
        <dbReference type="Google" id="ProtNLM"/>
    </source>
</evidence>
<name>A0A1I6B7C6_HYMAR</name>
<dbReference type="Pfam" id="PF09982">
    <property type="entry name" value="LpxR"/>
    <property type="match status" value="1"/>
</dbReference>
<dbReference type="InterPro" id="IPR018707">
    <property type="entry name" value="LpxR"/>
</dbReference>
<evidence type="ECO:0000256" key="1">
    <source>
        <dbReference type="SAM" id="SignalP"/>
    </source>
</evidence>
<accession>A0A1I6B7C6</accession>
<evidence type="ECO:0000313" key="2">
    <source>
        <dbReference type="EMBL" id="SFQ76846.1"/>
    </source>
</evidence>
<proteinExistence type="predicted"/>
<dbReference type="OrthoDB" id="622552at2"/>
<dbReference type="Proteomes" id="UP000199029">
    <property type="component" value="Unassembled WGS sequence"/>
</dbReference>
<feature type="chain" id="PRO_5011665163" description="Lipid A deacylase LpxR family protein" evidence="1">
    <location>
        <begin position="22"/>
        <end position="329"/>
    </location>
</feature>
<dbReference type="Gene3D" id="2.40.128.140">
    <property type="entry name" value="Outer membrane protein"/>
    <property type="match status" value="1"/>
</dbReference>
<evidence type="ECO:0000313" key="3">
    <source>
        <dbReference type="Proteomes" id="UP000199029"/>
    </source>
</evidence>
<feature type="signal peptide" evidence="1">
    <location>
        <begin position="1"/>
        <end position="21"/>
    </location>
</feature>
<reference evidence="3" key="1">
    <citation type="submission" date="2016-10" db="EMBL/GenBank/DDBJ databases">
        <authorList>
            <person name="Varghese N."/>
            <person name="Submissions S."/>
        </authorList>
    </citation>
    <scope>NUCLEOTIDE SEQUENCE [LARGE SCALE GENOMIC DNA]</scope>
    <source>
        <strain evidence="3">OR362-8,ATCC BAA-1266,JCM 13504</strain>
    </source>
</reference>
<dbReference type="STRING" id="1227077.SAMN04515668_4256"/>
<dbReference type="RefSeq" id="WP_092678034.1">
    <property type="nucleotide sequence ID" value="NZ_FOXS01000007.1"/>
</dbReference>
<keyword evidence="3" id="KW-1185">Reference proteome</keyword>
<organism evidence="2 3">
    <name type="scientific">Hymenobacter arizonensis</name>
    <name type="common">Siccationidurans arizonensis</name>
    <dbReference type="NCBI Taxonomy" id="1227077"/>
    <lineage>
        <taxon>Bacteria</taxon>
        <taxon>Pseudomonadati</taxon>
        <taxon>Bacteroidota</taxon>
        <taxon>Cytophagia</taxon>
        <taxon>Cytophagales</taxon>
        <taxon>Hymenobacteraceae</taxon>
        <taxon>Hymenobacter</taxon>
    </lineage>
</organism>
<keyword evidence="1" id="KW-0732">Signal</keyword>
<dbReference type="InterPro" id="IPR037107">
    <property type="entry name" value="Put_OMP_sf"/>
</dbReference>
<protein>
    <recommendedName>
        <fullName evidence="4">Lipid A deacylase LpxR family protein</fullName>
    </recommendedName>
</protein>
<gene>
    <name evidence="2" type="ORF">SAMN04515668_4256</name>
</gene>
<dbReference type="EMBL" id="FOXS01000007">
    <property type="protein sequence ID" value="SFQ76846.1"/>
    <property type="molecule type" value="Genomic_DNA"/>
</dbReference>